<dbReference type="AlphaFoldDB" id="A0A2N6CW07"/>
<evidence type="ECO:0000259" key="1">
    <source>
        <dbReference type="Pfam" id="PF04471"/>
    </source>
</evidence>
<dbReference type="GO" id="GO:0004519">
    <property type="term" value="F:endonuclease activity"/>
    <property type="evidence" value="ECO:0007669"/>
    <property type="project" value="InterPro"/>
</dbReference>
<dbReference type="InterPro" id="IPR007560">
    <property type="entry name" value="Restrct_endonuc_IV_Mrr"/>
</dbReference>
<feature type="domain" description="Novel STAND NTPase 3" evidence="2">
    <location>
        <begin position="175"/>
        <end position="332"/>
    </location>
</feature>
<dbReference type="EMBL" id="PKUN01000017">
    <property type="protein sequence ID" value="PLX61423.1"/>
    <property type="molecule type" value="Genomic_DNA"/>
</dbReference>
<gene>
    <name evidence="3" type="ORF">C0630_10860</name>
</gene>
<sequence length="751" mass="85398">MSDYDFKQLNDKEFEILCADLLGEVEGHRFERFKAGKDAGVDGRFFTAEGNEVILQCKHWSNTPLKKLIQSLIKIEKSKLYKLKPNRYLLTVSNPLSRADKKSIHRALAPYVISESDIYGKEDLNDLLKDNAHIEKRHYKLWLHSTSVLGHIFNNAILGRSAFSLEEIIRFSSLYVVTANHEAALKMLERLGVVIITGEPGIGKTTLADHLCLHYVAQGFSYLKIADDIREAESVFDPEIKQVVYFDDFLGRNYLEALKGHEGNHITQFIRRIATTRNKRFVLTSRSTILNQCKFLIDNLEHGNLQKNEYELRIQSLTDLDKAQILYNHMWHSGLENEYIEQLYLDRRYRKIITHKNFHPRLISYITDATRLETCPPDSYWNYIVRSLTNPSQVWGNPFDAQLDDFGRAIILLVVLNGSALGENILAEAYHRFLALPDNQSLHGRREFQSNIRLLTGSLINRTISSQGSSKIYLFNPSIGDYVLGRYAGDVVAILRGMLSLRTLRSTITLRSLQGDRHLTKADAKSICDALIENLAEDNFNDVSVEYVSALCDVYRECDGFDSMTSTALLAAVLFILNKGLGEATDYSFGVIEWGVKQRIVTPEQALEFVAGNIDTASGSASEMRAMSSLLFVIPEITPGYEEIVQSVKEHVIEEVSENFSGFIDVESAFSNVEYGDHRAAENELEKLIEKELVNLEIDFCGDDVDRIMESYDVIDGLHSYFENCYYDDDRETKGPAVLAIDEIDDLFDRS</sequence>
<dbReference type="RefSeq" id="WP_273439408.1">
    <property type="nucleotide sequence ID" value="NZ_PKUN01000017.1"/>
</dbReference>
<dbReference type="InterPro" id="IPR011856">
    <property type="entry name" value="tRNA_endonuc-like_dom_sf"/>
</dbReference>
<reference evidence="3 4" key="1">
    <citation type="submission" date="2017-11" db="EMBL/GenBank/DDBJ databases">
        <title>Genome-resolved metagenomics identifies genetic mobility, metabolic interactions, and unexpected diversity in perchlorate-reducing communities.</title>
        <authorList>
            <person name="Barnum T.P."/>
            <person name="Figueroa I.A."/>
            <person name="Carlstrom C.I."/>
            <person name="Lucas L.N."/>
            <person name="Engelbrektson A.L."/>
            <person name="Coates J.D."/>
        </authorList>
    </citation>
    <scope>NUCLEOTIDE SEQUENCE [LARGE SCALE GENOMIC DNA]</scope>
    <source>
        <strain evidence="3">BM301</strain>
    </source>
</reference>
<dbReference type="GO" id="GO:0003677">
    <property type="term" value="F:DNA binding"/>
    <property type="evidence" value="ECO:0007669"/>
    <property type="project" value="InterPro"/>
</dbReference>
<dbReference type="Gene3D" id="3.40.1350.10">
    <property type="match status" value="1"/>
</dbReference>
<accession>A0A2N6CW07</accession>
<feature type="domain" description="Restriction endonuclease type IV Mrr" evidence="1">
    <location>
        <begin position="7"/>
        <end position="75"/>
    </location>
</feature>
<dbReference type="InterPro" id="IPR049050">
    <property type="entry name" value="nSTAND3"/>
</dbReference>
<name>A0A2N6CW07_9GAMM</name>
<dbReference type="InterPro" id="IPR027417">
    <property type="entry name" value="P-loop_NTPase"/>
</dbReference>
<dbReference type="GO" id="GO:0009307">
    <property type="term" value="P:DNA restriction-modification system"/>
    <property type="evidence" value="ECO:0007669"/>
    <property type="project" value="InterPro"/>
</dbReference>
<organism evidence="3 4">
    <name type="scientific">Sedimenticola selenatireducens</name>
    <dbReference type="NCBI Taxonomy" id="191960"/>
    <lineage>
        <taxon>Bacteria</taxon>
        <taxon>Pseudomonadati</taxon>
        <taxon>Pseudomonadota</taxon>
        <taxon>Gammaproteobacteria</taxon>
        <taxon>Chromatiales</taxon>
        <taxon>Sedimenticolaceae</taxon>
        <taxon>Sedimenticola</taxon>
    </lineage>
</organism>
<comment type="caution">
    <text evidence="3">The sequence shown here is derived from an EMBL/GenBank/DDBJ whole genome shotgun (WGS) entry which is preliminary data.</text>
</comment>
<dbReference type="Pfam" id="PF20720">
    <property type="entry name" value="nSTAND3"/>
    <property type="match status" value="1"/>
</dbReference>
<dbReference type="Gene3D" id="3.40.50.300">
    <property type="entry name" value="P-loop containing nucleotide triphosphate hydrolases"/>
    <property type="match status" value="1"/>
</dbReference>
<evidence type="ECO:0000259" key="2">
    <source>
        <dbReference type="Pfam" id="PF20720"/>
    </source>
</evidence>
<proteinExistence type="predicted"/>
<dbReference type="SUPFAM" id="SSF52540">
    <property type="entry name" value="P-loop containing nucleoside triphosphate hydrolases"/>
    <property type="match status" value="1"/>
</dbReference>
<evidence type="ECO:0000313" key="4">
    <source>
        <dbReference type="Proteomes" id="UP000235015"/>
    </source>
</evidence>
<dbReference type="Proteomes" id="UP000235015">
    <property type="component" value="Unassembled WGS sequence"/>
</dbReference>
<dbReference type="Pfam" id="PF04471">
    <property type="entry name" value="Mrr_cat"/>
    <property type="match status" value="1"/>
</dbReference>
<protein>
    <submittedName>
        <fullName evidence="3">Uncharacterized protein</fullName>
    </submittedName>
</protein>
<evidence type="ECO:0000313" key="3">
    <source>
        <dbReference type="EMBL" id="PLX61423.1"/>
    </source>
</evidence>
<dbReference type="CDD" id="cd01983">
    <property type="entry name" value="SIMIBI"/>
    <property type="match status" value="1"/>
</dbReference>